<comment type="caution">
    <text evidence="6">The sequence shown here is derived from an EMBL/GenBank/DDBJ whole genome shotgun (WGS) entry which is preliminary data.</text>
</comment>
<protein>
    <recommendedName>
        <fullName evidence="5">BTB domain-containing protein</fullName>
    </recommendedName>
</protein>
<name>A0A8T0VD45_PANVG</name>
<keyword evidence="4" id="KW-0472">Membrane</keyword>
<comment type="similarity">
    <text evidence="2">Belongs to the Tdpoz family.</text>
</comment>
<dbReference type="InterPro" id="IPR011333">
    <property type="entry name" value="SKP1/BTB/POZ_sf"/>
</dbReference>
<feature type="non-terminal residue" evidence="6">
    <location>
        <position position="1"/>
    </location>
</feature>
<dbReference type="InterPro" id="IPR002083">
    <property type="entry name" value="MATH/TRAF_dom"/>
</dbReference>
<keyword evidence="7" id="KW-1185">Reference proteome</keyword>
<dbReference type="Gene3D" id="1.25.40.420">
    <property type="match status" value="1"/>
</dbReference>
<evidence type="ECO:0000313" key="7">
    <source>
        <dbReference type="Proteomes" id="UP000823388"/>
    </source>
</evidence>
<dbReference type="GO" id="GO:0016567">
    <property type="term" value="P:protein ubiquitination"/>
    <property type="evidence" value="ECO:0007669"/>
    <property type="project" value="InterPro"/>
</dbReference>
<dbReference type="InterPro" id="IPR056423">
    <property type="entry name" value="BACK_BPM_SPOP"/>
</dbReference>
<comment type="pathway">
    <text evidence="1">Protein modification; protein ubiquitination.</text>
</comment>
<feature type="non-terminal residue" evidence="6">
    <location>
        <position position="423"/>
    </location>
</feature>
<feature type="region of interest" description="Disordered" evidence="3">
    <location>
        <begin position="156"/>
        <end position="202"/>
    </location>
</feature>
<feature type="compositionally biased region" description="Pro residues" evidence="3">
    <location>
        <begin position="182"/>
        <end position="195"/>
    </location>
</feature>
<evidence type="ECO:0000256" key="4">
    <source>
        <dbReference type="SAM" id="Phobius"/>
    </source>
</evidence>
<sequence length="423" mass="45738">DRRLLLGGHEAGQRQLRQVCPGPRRRPLLAVVFYPNGRLAGTTGFMSLYLLMDEDEGGSGAAAAAAAGDDVHVVFILMMRDVGGGARYLTSGKVVAAFGWKGDACGYERFVSREHFVEFFKSGDRFAIRCECDLTVFPAGSPPELGASRRGVVVMLSSHSSPSDEKAPPPTPAPVNPSVGRPAPPPSGQPPPEPPVLRARAPPLSGLHADLGRLLATKEGADVEFEVGGKIFAAHKSVLAAQSAVFKEEFFGPTKEDTSYVRISDMHPESFEALLHFMYTDSLPATVMNAREEAAVIAQDLIVAADRYNLKDLKPVTENKLCKHSFSASSVLPMLLVAEHHQCWKLKDKCLVFIAAGRNTRAIMATDDVEHLARRCPSAVKEVLTKILDAREATPSNPLMVSVDASFYIYALIFMVPLGLCVL</sequence>
<keyword evidence="4" id="KW-0812">Transmembrane</keyword>
<dbReference type="PROSITE" id="PS50097">
    <property type="entry name" value="BTB"/>
    <property type="match status" value="1"/>
</dbReference>
<proteinExistence type="inferred from homology"/>
<dbReference type="Gene3D" id="2.60.210.10">
    <property type="entry name" value="Apoptosis, Tumor Necrosis Factor Receptor Associated Protein 2, Chain A"/>
    <property type="match status" value="1"/>
</dbReference>
<accession>A0A8T0VD45</accession>
<dbReference type="AlphaFoldDB" id="A0A8T0VD45"/>
<keyword evidence="4" id="KW-1133">Transmembrane helix</keyword>
<dbReference type="InterPro" id="IPR000210">
    <property type="entry name" value="BTB/POZ_dom"/>
</dbReference>
<dbReference type="InterPro" id="IPR008974">
    <property type="entry name" value="TRAF-like"/>
</dbReference>
<feature type="domain" description="BTB" evidence="5">
    <location>
        <begin position="221"/>
        <end position="287"/>
    </location>
</feature>
<dbReference type="Gene3D" id="3.30.710.10">
    <property type="entry name" value="Potassium Channel Kv1.1, Chain A"/>
    <property type="match status" value="1"/>
</dbReference>
<dbReference type="Pfam" id="PF00651">
    <property type="entry name" value="BTB"/>
    <property type="match status" value="1"/>
</dbReference>
<dbReference type="SUPFAM" id="SSF49599">
    <property type="entry name" value="TRAF domain-like"/>
    <property type="match status" value="1"/>
</dbReference>
<dbReference type="EMBL" id="CM029040">
    <property type="protein sequence ID" value="KAG2631456.1"/>
    <property type="molecule type" value="Genomic_DNA"/>
</dbReference>
<dbReference type="Pfam" id="PF24570">
    <property type="entry name" value="BACK_BPM_SPOP"/>
    <property type="match status" value="1"/>
</dbReference>
<reference evidence="6" key="1">
    <citation type="submission" date="2020-05" db="EMBL/GenBank/DDBJ databases">
        <title>WGS assembly of Panicum virgatum.</title>
        <authorList>
            <person name="Lovell J.T."/>
            <person name="Jenkins J."/>
            <person name="Shu S."/>
            <person name="Juenger T.E."/>
            <person name="Schmutz J."/>
        </authorList>
    </citation>
    <scope>NUCLEOTIDE SEQUENCE</scope>
    <source>
        <strain evidence="6">AP13</strain>
    </source>
</reference>
<evidence type="ECO:0000256" key="1">
    <source>
        <dbReference type="ARBA" id="ARBA00004906"/>
    </source>
</evidence>
<evidence type="ECO:0000256" key="2">
    <source>
        <dbReference type="ARBA" id="ARBA00010846"/>
    </source>
</evidence>
<evidence type="ECO:0000313" key="6">
    <source>
        <dbReference type="EMBL" id="KAG2631456.1"/>
    </source>
</evidence>
<evidence type="ECO:0000256" key="3">
    <source>
        <dbReference type="SAM" id="MobiDB-lite"/>
    </source>
</evidence>
<feature type="transmembrane region" description="Helical" evidence="4">
    <location>
        <begin position="405"/>
        <end position="422"/>
    </location>
</feature>
<gene>
    <name evidence="6" type="ORF">PVAP13_2NG062402</name>
</gene>
<dbReference type="InterPro" id="IPR045005">
    <property type="entry name" value="BPM1-6"/>
</dbReference>
<dbReference type="SMART" id="SM00225">
    <property type="entry name" value="BTB"/>
    <property type="match status" value="1"/>
</dbReference>
<organism evidence="6 7">
    <name type="scientific">Panicum virgatum</name>
    <name type="common">Blackwell switchgrass</name>
    <dbReference type="NCBI Taxonomy" id="38727"/>
    <lineage>
        <taxon>Eukaryota</taxon>
        <taxon>Viridiplantae</taxon>
        <taxon>Streptophyta</taxon>
        <taxon>Embryophyta</taxon>
        <taxon>Tracheophyta</taxon>
        <taxon>Spermatophyta</taxon>
        <taxon>Magnoliopsida</taxon>
        <taxon>Liliopsida</taxon>
        <taxon>Poales</taxon>
        <taxon>Poaceae</taxon>
        <taxon>PACMAD clade</taxon>
        <taxon>Panicoideae</taxon>
        <taxon>Panicodae</taxon>
        <taxon>Paniceae</taxon>
        <taxon>Panicinae</taxon>
        <taxon>Panicum</taxon>
        <taxon>Panicum sect. Hiantes</taxon>
    </lineage>
</organism>
<dbReference type="Proteomes" id="UP000823388">
    <property type="component" value="Chromosome 2N"/>
</dbReference>
<dbReference type="CDD" id="cd00121">
    <property type="entry name" value="MATH"/>
    <property type="match status" value="1"/>
</dbReference>
<evidence type="ECO:0000259" key="5">
    <source>
        <dbReference type="PROSITE" id="PS50097"/>
    </source>
</evidence>
<dbReference type="PANTHER" id="PTHR26379:SF506">
    <property type="entry name" value="BTB DOMAIN-CONTAINING PROTEIN"/>
    <property type="match status" value="1"/>
</dbReference>
<dbReference type="SUPFAM" id="SSF54695">
    <property type="entry name" value="POZ domain"/>
    <property type="match status" value="1"/>
</dbReference>
<dbReference type="PANTHER" id="PTHR26379">
    <property type="entry name" value="BTB/POZ AND MATH DOMAIN-CONTAINING PROTEIN 1"/>
    <property type="match status" value="1"/>
</dbReference>